<dbReference type="Proteomes" id="UP000321820">
    <property type="component" value="Chromosome"/>
</dbReference>
<dbReference type="EMBL" id="CP042806">
    <property type="protein sequence ID" value="QEE28062.1"/>
    <property type="molecule type" value="Genomic_DNA"/>
</dbReference>
<accession>A0A5B9E704</accession>
<organism evidence="1 2">
    <name type="scientific">Terriglobus albidus</name>
    <dbReference type="NCBI Taxonomy" id="1592106"/>
    <lineage>
        <taxon>Bacteria</taxon>
        <taxon>Pseudomonadati</taxon>
        <taxon>Acidobacteriota</taxon>
        <taxon>Terriglobia</taxon>
        <taxon>Terriglobales</taxon>
        <taxon>Acidobacteriaceae</taxon>
        <taxon>Terriglobus</taxon>
    </lineage>
</organism>
<gene>
    <name evidence="1" type="ORF">FTW19_08700</name>
</gene>
<sequence length="139" mass="15847">MSFPENKEKFLFLLTFIMNVVNDMVENRIRQDVELFQSVWASEVRPQLEELFRTFEAIDSEDSPLWQAIQNRGFTPARIKLIQTRLTEATLAGPDTTRVDTLTSAVLSEIPGAGFLTWFKVFVQDATTDQIAPIIPNNP</sequence>
<reference evidence="1 2" key="1">
    <citation type="submission" date="2019-08" db="EMBL/GenBank/DDBJ databases">
        <title>Complete genome sequence of Terriglobus albidus strain ORNL.</title>
        <authorList>
            <person name="Podar M."/>
        </authorList>
    </citation>
    <scope>NUCLEOTIDE SEQUENCE [LARGE SCALE GENOMIC DNA]</scope>
    <source>
        <strain evidence="1 2">ORNL</strain>
    </source>
</reference>
<dbReference type="KEGG" id="talb:FTW19_08700"/>
<keyword evidence="2" id="KW-1185">Reference proteome</keyword>
<protein>
    <submittedName>
        <fullName evidence="1">Uncharacterized protein</fullName>
    </submittedName>
</protein>
<name>A0A5B9E704_9BACT</name>
<evidence type="ECO:0000313" key="2">
    <source>
        <dbReference type="Proteomes" id="UP000321820"/>
    </source>
</evidence>
<evidence type="ECO:0000313" key="1">
    <source>
        <dbReference type="EMBL" id="QEE28062.1"/>
    </source>
</evidence>
<dbReference type="AlphaFoldDB" id="A0A5B9E704"/>
<proteinExistence type="predicted"/>
<dbReference type="RefSeq" id="WP_147647252.1">
    <property type="nucleotide sequence ID" value="NZ_CP042806.1"/>
</dbReference>